<proteinExistence type="predicted"/>
<dbReference type="PATRIC" id="fig|880157.4.peg.3859"/>
<dbReference type="Gene3D" id="3.40.50.2000">
    <property type="entry name" value="Glycogen Phosphorylase B"/>
    <property type="match status" value="1"/>
</dbReference>
<dbReference type="GO" id="GO:0016757">
    <property type="term" value="F:glycosyltransferase activity"/>
    <property type="evidence" value="ECO:0007669"/>
    <property type="project" value="InterPro"/>
</dbReference>
<evidence type="ECO:0000313" key="3">
    <source>
        <dbReference type="Proteomes" id="UP000036277"/>
    </source>
</evidence>
<sequence length="428" mass="49196">MKSLSSSNKKMIIAIIINEKYISNHSTDGFKVGATSFTLKMADYFIKQQVFAGFILYKRDESLLVPKVVQLETNEIKYIKIFFNFSMNSEDIKEALDKALLILSTDNNHNPNIFAYYQTDTLLSYHPSNIPCGVTHHGPFVEDFQKNYSQEEAYQAFENKDKAAHLHKQQSIGINTLIDKEYFVIQHSKLQGDYLISKGVHREKIKQVNPPMFSCENHECGSLDPDISHFLKTNKDEVLLFTAVARLDYFKNIELLINASINLLEKDIPAKILILGDEEHYDARRDIFSSMIPQEYRKYFLISHKLPHTELFSIFNAIKKKAIFVCTSRYETLGITPLEAALNGIYTIVPDLSSVEASTYFSSEDKFKYDITSLTKKIISIYDQNLFISDIQQQNLRSLLSKDIFEESINRIYKEISTSCNSLLPSTI</sequence>
<feature type="domain" description="Glycosyl transferase family 1" evidence="1">
    <location>
        <begin position="235"/>
        <end position="355"/>
    </location>
</feature>
<gene>
    <name evidence="2" type="ORF">AB204_17975</name>
</gene>
<dbReference type="STRING" id="880157.AB204_17975"/>
<name>A0A0J5FP56_9GAMM</name>
<protein>
    <recommendedName>
        <fullName evidence="1">Glycosyl transferase family 1 domain-containing protein</fullName>
    </recommendedName>
</protein>
<evidence type="ECO:0000259" key="1">
    <source>
        <dbReference type="Pfam" id="PF00534"/>
    </source>
</evidence>
<dbReference type="EMBL" id="LFCV01000148">
    <property type="protein sequence ID" value="KMJ43747.1"/>
    <property type="molecule type" value="Genomic_DNA"/>
</dbReference>
<keyword evidence="3" id="KW-1185">Reference proteome</keyword>
<dbReference type="RefSeq" id="WP_047964747.1">
    <property type="nucleotide sequence ID" value="NZ_CAWMBG010000148.1"/>
</dbReference>
<dbReference type="InterPro" id="IPR001296">
    <property type="entry name" value="Glyco_trans_1"/>
</dbReference>
<reference evidence="2 3" key="1">
    <citation type="submission" date="2015-06" db="EMBL/GenBank/DDBJ databases">
        <title>Draft Whole-Genome Sequence of the Entomopathogenic Bacterium Xenorhabdus khoisanae.</title>
        <authorList>
            <person name="Naidoo S."/>
            <person name="Featherston J."/>
            <person name="Gray V.M."/>
        </authorList>
    </citation>
    <scope>NUCLEOTIDE SEQUENCE [LARGE SCALE GENOMIC DNA]</scope>
    <source>
        <strain evidence="2 3">MCB</strain>
    </source>
</reference>
<dbReference type="Proteomes" id="UP000036277">
    <property type="component" value="Unassembled WGS sequence"/>
</dbReference>
<dbReference type="OrthoDB" id="9802525at2"/>
<organism evidence="2 3">
    <name type="scientific">Xenorhabdus khoisanae</name>
    <dbReference type="NCBI Taxonomy" id="880157"/>
    <lineage>
        <taxon>Bacteria</taxon>
        <taxon>Pseudomonadati</taxon>
        <taxon>Pseudomonadota</taxon>
        <taxon>Gammaproteobacteria</taxon>
        <taxon>Enterobacterales</taxon>
        <taxon>Morganellaceae</taxon>
        <taxon>Xenorhabdus</taxon>
    </lineage>
</organism>
<dbReference type="Pfam" id="PF00534">
    <property type="entry name" value="Glycos_transf_1"/>
    <property type="match status" value="1"/>
</dbReference>
<comment type="caution">
    <text evidence="2">The sequence shown here is derived from an EMBL/GenBank/DDBJ whole genome shotgun (WGS) entry which is preliminary data.</text>
</comment>
<evidence type="ECO:0000313" key="2">
    <source>
        <dbReference type="EMBL" id="KMJ43747.1"/>
    </source>
</evidence>
<dbReference type="AlphaFoldDB" id="A0A0J5FP56"/>
<accession>A0A0J5FP56</accession>
<dbReference type="SUPFAM" id="SSF53756">
    <property type="entry name" value="UDP-Glycosyltransferase/glycogen phosphorylase"/>
    <property type="match status" value="1"/>
</dbReference>